<evidence type="ECO:0000313" key="3">
    <source>
        <dbReference type="EMBL" id="KAG8546862.1"/>
    </source>
</evidence>
<accession>A0AAV6ZCE1</accession>
<organism evidence="3 4">
    <name type="scientific">Engystomops pustulosus</name>
    <name type="common">Tungara frog</name>
    <name type="synonym">Physalaemus pustulosus</name>
    <dbReference type="NCBI Taxonomy" id="76066"/>
    <lineage>
        <taxon>Eukaryota</taxon>
        <taxon>Metazoa</taxon>
        <taxon>Chordata</taxon>
        <taxon>Craniata</taxon>
        <taxon>Vertebrata</taxon>
        <taxon>Euteleostomi</taxon>
        <taxon>Amphibia</taxon>
        <taxon>Batrachia</taxon>
        <taxon>Anura</taxon>
        <taxon>Neobatrachia</taxon>
        <taxon>Hyloidea</taxon>
        <taxon>Leptodactylidae</taxon>
        <taxon>Leiuperinae</taxon>
        <taxon>Engystomops</taxon>
    </lineage>
</organism>
<dbReference type="GO" id="GO:0038203">
    <property type="term" value="P:TORC2 signaling"/>
    <property type="evidence" value="ECO:0007669"/>
    <property type="project" value="TreeGrafter"/>
</dbReference>
<name>A0AAV6ZCE1_ENGPU</name>
<dbReference type="InterPro" id="IPR013745">
    <property type="entry name" value="Bit61/PRR5"/>
</dbReference>
<sequence length="273" mass="30554">MTGSQTLLPYFTVQFNKMGSFRRPRPRFMSSPALSDLPRFYAGRQSVQLNSSAMWNSVQNAVINVFKGGGLQANELYSLNENIRYGGQELTIRQIALLGFRDAVLLKVNLERTLPLMKSPVPPPILQMLLVLQSDGYLKLEDLVKMVVSRIWQHHRFPKCHLRSDSTPYTPLGGSSLPAERCLSPLTEQEGEAYLEKCGSIRRHTVANVHTDIQLLAMASIMHPRSEEAELSSSCLLLQPSFTQRQFSSEPNIVDCPSEMLQDSSEDSSPSPS</sequence>
<evidence type="ECO:0000313" key="4">
    <source>
        <dbReference type="Proteomes" id="UP000824782"/>
    </source>
</evidence>
<dbReference type="PANTHER" id="PTHR32428:SF3">
    <property type="entry name" value="PROLINE-RICH PROTEIN 5-LIKE"/>
    <property type="match status" value="1"/>
</dbReference>
<dbReference type="Proteomes" id="UP000824782">
    <property type="component" value="Unassembled WGS sequence"/>
</dbReference>
<evidence type="ECO:0000256" key="1">
    <source>
        <dbReference type="ARBA" id="ARBA00010453"/>
    </source>
</evidence>
<dbReference type="PANTHER" id="PTHR32428">
    <property type="entry name" value="TARGET OF RAPAMYCIN COMPLEX 2 SUBUNIT BIT61-RELATED"/>
    <property type="match status" value="1"/>
</dbReference>
<dbReference type="GO" id="GO:0031932">
    <property type="term" value="C:TORC2 complex"/>
    <property type="evidence" value="ECO:0007669"/>
    <property type="project" value="TreeGrafter"/>
</dbReference>
<feature type="region of interest" description="Disordered" evidence="2">
    <location>
        <begin position="254"/>
        <end position="273"/>
    </location>
</feature>
<comment type="caution">
    <text evidence="3">The sequence shown here is derived from an EMBL/GenBank/DDBJ whole genome shotgun (WGS) entry which is preliminary data.</text>
</comment>
<gene>
    <name evidence="3" type="ORF">GDO81_029682</name>
</gene>
<dbReference type="EMBL" id="WNYA01000918">
    <property type="protein sequence ID" value="KAG8546862.1"/>
    <property type="molecule type" value="Genomic_DNA"/>
</dbReference>
<protein>
    <submittedName>
        <fullName evidence="3">Uncharacterized protein</fullName>
    </submittedName>
</protein>
<reference evidence="3" key="1">
    <citation type="thesis" date="2020" institute="ProQuest LLC" country="789 East Eisenhower Parkway, Ann Arbor, MI, USA">
        <title>Comparative Genomics and Chromosome Evolution.</title>
        <authorList>
            <person name="Mudd A.B."/>
        </authorList>
    </citation>
    <scope>NUCLEOTIDE SEQUENCE</scope>
    <source>
        <strain evidence="3">237g6f4</strain>
        <tissue evidence="3">Blood</tissue>
    </source>
</reference>
<keyword evidence="4" id="KW-1185">Reference proteome</keyword>
<proteinExistence type="inferred from homology"/>
<dbReference type="AlphaFoldDB" id="A0AAV6ZCE1"/>
<comment type="similarity">
    <text evidence="1">Belongs to the PROTOR family.</text>
</comment>
<evidence type="ECO:0000256" key="2">
    <source>
        <dbReference type="SAM" id="MobiDB-lite"/>
    </source>
</evidence>